<name>A0A1E5HD49_9ENTE</name>
<dbReference type="OrthoDB" id="2288966at2"/>
<proteinExistence type="predicted"/>
<keyword evidence="3" id="KW-1185">Reference proteome</keyword>
<dbReference type="EMBL" id="MIKC01000011">
    <property type="protein sequence ID" value="OEG22869.1"/>
    <property type="molecule type" value="Genomic_DNA"/>
</dbReference>
<evidence type="ECO:0000313" key="3">
    <source>
        <dbReference type="Proteomes" id="UP000094469"/>
    </source>
</evidence>
<feature type="domain" description="Aminoglycoside phosphotransferase" evidence="1">
    <location>
        <begin position="31"/>
        <end position="247"/>
    </location>
</feature>
<dbReference type="Proteomes" id="UP000094469">
    <property type="component" value="Unassembled WGS sequence"/>
</dbReference>
<sequence>MNNELIKEYLSAAYDSMPKKIERIQSKFETNNLYLLKNDKQCRVLKFYKSRHSFVTDTNCLKLIYGDSFILNRRIDNETSTTNIYSVIMEYVPGETVQFNEEQSSDTQVKLARKIGEALCCFHRYSRQLVNQQTGTFLPVNWKVYVNDRIKQFELNLQDRQLGLAINYLKEKSIFNQTKEEMTSQLLHNDLLSDNIIYNHVKDQVYLIDFERAIVGHYEYDFAKLFWRTFHFDTSTIKHFLHGYGIDRIDETFEKNQIFYLVFHILEMISYLNSQKETIENKKTYESGYSILTFLIQTDFNIYPSSDDLLDEGGYGKFHK</sequence>
<accession>A0A1E5HD49</accession>
<dbReference type="STRING" id="1131292.BCR24_14705"/>
<dbReference type="InterPro" id="IPR011009">
    <property type="entry name" value="Kinase-like_dom_sf"/>
</dbReference>
<comment type="caution">
    <text evidence="2">The sequence shown here is derived from an EMBL/GenBank/DDBJ whole genome shotgun (WGS) entry which is preliminary data.</text>
</comment>
<dbReference type="Gene3D" id="3.90.1200.10">
    <property type="match status" value="1"/>
</dbReference>
<dbReference type="InterPro" id="IPR002575">
    <property type="entry name" value="Aminoglycoside_PTrfase"/>
</dbReference>
<organism evidence="2 3">
    <name type="scientific">Enterococcus ureilyticus</name>
    <dbReference type="NCBI Taxonomy" id="1131292"/>
    <lineage>
        <taxon>Bacteria</taxon>
        <taxon>Bacillati</taxon>
        <taxon>Bacillota</taxon>
        <taxon>Bacilli</taxon>
        <taxon>Lactobacillales</taxon>
        <taxon>Enterococcaceae</taxon>
        <taxon>Enterococcus</taxon>
    </lineage>
</organism>
<dbReference type="Pfam" id="PF01636">
    <property type="entry name" value="APH"/>
    <property type="match status" value="1"/>
</dbReference>
<gene>
    <name evidence="2" type="ORF">BCR24_14705</name>
</gene>
<dbReference type="SUPFAM" id="SSF56112">
    <property type="entry name" value="Protein kinase-like (PK-like)"/>
    <property type="match status" value="1"/>
</dbReference>
<evidence type="ECO:0000313" key="2">
    <source>
        <dbReference type="EMBL" id="OEG22869.1"/>
    </source>
</evidence>
<reference evidence="3" key="1">
    <citation type="submission" date="2016-09" db="EMBL/GenBank/DDBJ databases">
        <authorList>
            <person name="Gulvik C.A."/>
        </authorList>
    </citation>
    <scope>NUCLEOTIDE SEQUENCE [LARGE SCALE GENOMIC DNA]</scope>
    <source>
        <strain evidence="3">LMG 26676</strain>
    </source>
</reference>
<dbReference type="RefSeq" id="WP_069639732.1">
    <property type="nucleotide sequence ID" value="NZ_JAFBEZ010000009.1"/>
</dbReference>
<dbReference type="AlphaFoldDB" id="A0A1E5HD49"/>
<protein>
    <recommendedName>
        <fullName evidence="1">Aminoglycoside phosphotransferase domain-containing protein</fullName>
    </recommendedName>
</protein>
<evidence type="ECO:0000259" key="1">
    <source>
        <dbReference type="Pfam" id="PF01636"/>
    </source>
</evidence>